<gene>
    <name evidence="1" type="ORF">CLUMA_CG005466</name>
</gene>
<accession>A0A1J1HWW4</accession>
<organism evidence="1 2">
    <name type="scientific">Clunio marinus</name>
    <dbReference type="NCBI Taxonomy" id="568069"/>
    <lineage>
        <taxon>Eukaryota</taxon>
        <taxon>Metazoa</taxon>
        <taxon>Ecdysozoa</taxon>
        <taxon>Arthropoda</taxon>
        <taxon>Hexapoda</taxon>
        <taxon>Insecta</taxon>
        <taxon>Pterygota</taxon>
        <taxon>Neoptera</taxon>
        <taxon>Endopterygota</taxon>
        <taxon>Diptera</taxon>
        <taxon>Nematocera</taxon>
        <taxon>Chironomoidea</taxon>
        <taxon>Chironomidae</taxon>
        <taxon>Clunio</taxon>
    </lineage>
</organism>
<reference evidence="1 2" key="1">
    <citation type="submission" date="2015-04" db="EMBL/GenBank/DDBJ databases">
        <authorList>
            <person name="Syromyatnikov M.Y."/>
            <person name="Popov V.N."/>
        </authorList>
    </citation>
    <scope>NUCLEOTIDE SEQUENCE [LARGE SCALE GENOMIC DNA]</scope>
</reference>
<dbReference type="Proteomes" id="UP000183832">
    <property type="component" value="Unassembled WGS sequence"/>
</dbReference>
<sequence>MYFSLKYFSSSRAVLLRTDIVENIESCSPFVPSNHGNVKVIVLVYARILFETSFRLFLERKGITKQFIGNTELLSGFIQEWLTKLQWINIKNI</sequence>
<dbReference type="AlphaFoldDB" id="A0A1J1HWW4"/>
<protein>
    <submittedName>
        <fullName evidence="1">CLUMA_CG005466, isoform A</fullName>
    </submittedName>
</protein>
<evidence type="ECO:0000313" key="1">
    <source>
        <dbReference type="EMBL" id="CRK91844.1"/>
    </source>
</evidence>
<proteinExistence type="predicted"/>
<name>A0A1J1HWW4_9DIPT</name>
<evidence type="ECO:0000313" key="2">
    <source>
        <dbReference type="Proteomes" id="UP000183832"/>
    </source>
</evidence>
<keyword evidence="2" id="KW-1185">Reference proteome</keyword>
<dbReference type="EMBL" id="CVRI01000021">
    <property type="protein sequence ID" value="CRK91844.1"/>
    <property type="molecule type" value="Genomic_DNA"/>
</dbReference>